<dbReference type="Pfam" id="PF07727">
    <property type="entry name" value="RVT_2"/>
    <property type="match status" value="1"/>
</dbReference>
<feature type="region of interest" description="Disordered" evidence="1">
    <location>
        <begin position="900"/>
        <end position="928"/>
    </location>
</feature>
<dbReference type="CDD" id="cd09272">
    <property type="entry name" value="RNase_HI_RT_Ty1"/>
    <property type="match status" value="1"/>
</dbReference>
<feature type="compositionally biased region" description="Basic and acidic residues" evidence="1">
    <location>
        <begin position="1862"/>
        <end position="1872"/>
    </location>
</feature>
<feature type="compositionally biased region" description="Low complexity" evidence="1">
    <location>
        <begin position="362"/>
        <end position="377"/>
    </location>
</feature>
<gene>
    <name evidence="3" type="ORF">C1SCF055_LOCUS25506</name>
</gene>
<dbReference type="EMBL" id="CAMXCT010002605">
    <property type="protein sequence ID" value="CAI3999286.1"/>
    <property type="molecule type" value="Genomic_DNA"/>
</dbReference>
<dbReference type="InterPro" id="IPR013103">
    <property type="entry name" value="RVT_2"/>
</dbReference>
<accession>A0A9P1CXQ0</accession>
<feature type="compositionally biased region" description="Basic and acidic residues" evidence="1">
    <location>
        <begin position="378"/>
        <end position="387"/>
    </location>
</feature>
<feature type="region of interest" description="Disordered" evidence="1">
    <location>
        <begin position="307"/>
        <end position="348"/>
    </location>
</feature>
<feature type="region of interest" description="Disordered" evidence="1">
    <location>
        <begin position="362"/>
        <end position="387"/>
    </location>
</feature>
<dbReference type="InterPro" id="IPR043502">
    <property type="entry name" value="DNA/RNA_pol_sf"/>
</dbReference>
<reference evidence="3" key="1">
    <citation type="submission" date="2022-10" db="EMBL/GenBank/DDBJ databases">
        <authorList>
            <person name="Chen Y."/>
            <person name="Dougan E. K."/>
            <person name="Chan C."/>
            <person name="Rhodes N."/>
            <person name="Thang M."/>
        </authorList>
    </citation>
    <scope>NUCLEOTIDE SEQUENCE</scope>
</reference>
<proteinExistence type="predicted"/>
<reference evidence="4" key="2">
    <citation type="submission" date="2024-04" db="EMBL/GenBank/DDBJ databases">
        <authorList>
            <person name="Chen Y."/>
            <person name="Shah S."/>
            <person name="Dougan E. K."/>
            <person name="Thang M."/>
            <person name="Chan C."/>
        </authorList>
    </citation>
    <scope>NUCLEOTIDE SEQUENCE [LARGE SCALE GENOMIC DNA]</scope>
</reference>
<evidence type="ECO:0000259" key="2">
    <source>
        <dbReference type="Pfam" id="PF07727"/>
    </source>
</evidence>
<dbReference type="EMBL" id="CAMXCT020002605">
    <property type="protein sequence ID" value="CAL1152661.1"/>
    <property type="molecule type" value="Genomic_DNA"/>
</dbReference>
<evidence type="ECO:0000313" key="4">
    <source>
        <dbReference type="EMBL" id="CAL1152661.1"/>
    </source>
</evidence>
<comment type="caution">
    <text evidence="3">The sequence shown here is derived from an EMBL/GenBank/DDBJ whole genome shotgun (WGS) entry which is preliminary data.</text>
</comment>
<protein>
    <recommendedName>
        <fullName evidence="2">Reverse transcriptase Ty1/copia-type domain-containing protein</fullName>
    </recommendedName>
</protein>
<feature type="compositionally biased region" description="Basic and acidic residues" evidence="1">
    <location>
        <begin position="325"/>
        <end position="348"/>
    </location>
</feature>
<name>A0A9P1CXQ0_9DINO</name>
<feature type="compositionally biased region" description="Basic and acidic residues" evidence="1">
    <location>
        <begin position="1815"/>
        <end position="1824"/>
    </location>
</feature>
<feature type="non-terminal residue" evidence="3">
    <location>
        <position position="2005"/>
    </location>
</feature>
<feature type="compositionally biased region" description="Low complexity" evidence="1">
    <location>
        <begin position="1848"/>
        <end position="1861"/>
    </location>
</feature>
<organism evidence="3">
    <name type="scientific">Cladocopium goreaui</name>
    <dbReference type="NCBI Taxonomy" id="2562237"/>
    <lineage>
        <taxon>Eukaryota</taxon>
        <taxon>Sar</taxon>
        <taxon>Alveolata</taxon>
        <taxon>Dinophyceae</taxon>
        <taxon>Suessiales</taxon>
        <taxon>Symbiodiniaceae</taxon>
        <taxon>Cladocopium</taxon>
    </lineage>
</organism>
<feature type="domain" description="Reverse transcriptase Ty1/copia-type" evidence="2">
    <location>
        <begin position="1198"/>
        <end position="1333"/>
    </location>
</feature>
<dbReference type="PANTHER" id="PTHR11439">
    <property type="entry name" value="GAG-POL-RELATED RETROTRANSPOSON"/>
    <property type="match status" value="1"/>
</dbReference>
<evidence type="ECO:0000313" key="3">
    <source>
        <dbReference type="EMBL" id="CAI3999286.1"/>
    </source>
</evidence>
<evidence type="ECO:0000256" key="1">
    <source>
        <dbReference type="SAM" id="MobiDB-lite"/>
    </source>
</evidence>
<feature type="compositionally biased region" description="Acidic residues" evidence="1">
    <location>
        <begin position="900"/>
        <end position="910"/>
    </location>
</feature>
<feature type="region of interest" description="Disordered" evidence="1">
    <location>
        <begin position="1799"/>
        <end position="1872"/>
    </location>
</feature>
<dbReference type="SUPFAM" id="SSF56672">
    <property type="entry name" value="DNA/RNA polymerases"/>
    <property type="match status" value="1"/>
</dbReference>
<sequence>AAGFTEKSLEFMCLMMENMKELQRKYQEDREEGGSIRGIEVVRSGAQELPPLPAWSSNQSPLQLSDWLLLIEPVVSDLTATAETWWKTLLKEAEGWYQSHMKMSPLERLQHGHGTPPSLTQEKRQRLERRMSTMMLQAMPEQVREELVSTRRMSVFSIITHLYVIYCPGGISEKQNLLKNLEDPAEVQTLGDAPMALRKWIRWRQRATEIGAITPDPALLVRVLLRMTKKVLETNRELQFRVSLARHGLGIDTVPTLESVTQFAMHLLSECEQLSQMEKKTVPNNAKVEPKVKMRCYVCGAEEHLAPACPRKGTGEGSPPKQKGAKVEEGVKTGEVKTGEETKEESETMKGLIEEANKMLRSLTSHSTSSPNSSSASNRDEDSRSEMLSRLQAQLNSLKVFKLGRIGAGLGRGLIDSGATHALRPSREEEDTHKLKEVSVTLADGKSIQLHMSPGGSMITSDQNIEPIVPMGSLIDALGCVVSWSKGALQVQHPIRGLLPVEDCGGCPQIPRKLALELISEIEDCNKGVSLNRLDIEEELGWMRRLLQAHPVLSRLPDWLQKKLVVQPGEWESLPLNRRQRRTLKTEGFALHLYSGEDSGHTLQRSMRCQGSKTRRLLEVDVKKGQAYDMLADEGIYATLLRAALSGKILAVLGGPNCRSRSVLRHRPIEGQPWAPRPVRCWEGGEFGAHWINKKEEKMIQEDDTLLWRMIFLYMISEYVRKAQLRPDPVHFALEQPASPKTYQPAAVSFWDTTEWHDLRKEFQLKEVTFNQGCLGGMATKPTTLGTTFDLCLEDHKMGPLLPAQPVESSKQLERWAPGLMNAVSEAVITQVFKGTPQLRALTYEEHVAFGHVPYRRDCPVCLQSSQQIFLIDETNIHKQEFLLLTHVGLFYHQAMLEPEGDDQEADEQPPDGLLPRGAELPEESKKAREVTRVAMEMVLKLKIDGYHVNRIHSDRGHEFLGSFETWMRCQRLDKKPEFPRFLQEVLVRRRRWKKQAFEPMVEVARYLGSAPEDNGHWIKVNDEAPRVTRCYMQKAIERPEEGVWLAIEREVLDALTKRRRLREKTTVRRLKMEEKEEGEDEAVRLAKMRNRFTRMVEEETKAMLDDSPEMITEEIDILAKLKKMLDSQEKGEDDEVLQTKIISLLEVSKNWNDWLPAVDAEVTSLLEEKEAFEEVSGERLEELLKDAEKRGIPVEFLPSKLVCTKKPGKRGGRNKIRWVICGNFEQVKEGENTFSSGADASALRLLIVAASKFQWEAGTIDIKTAFLNATMCPEDQPSLLLVKPPMLLLEKKYMKPGTYYMPKRAVYGLRRSPKLWGDCRDDELEVMKLEVEEEEGRMTSLRLCPLASEPNLWRIEAEESEAESDTQSNFAPLPLKGLLMTYVDDILVTGSRKVVDAVMEKIRTIWTTSEPDQVGEKPIRFLGIEISKTFDVTKNRDVWYVNQQSYIKDLLAQDQEAPDRKIPITKDQSQLPEEEGRTPELIRSAQKATGEMLWLVTRTRLDLMYAVSKMGSYVTKAPQKVLQIYQQIKGYLKSTMDEGICFDAAGAETLMIEAMSDASFAPEGDVSHGAFIIMVASCPVFWRSGRQSFVTLSTAEAEMMEIVESMVAGESIGAIADELFGPLQRKSWTDSQSAQSILTTDGGSWRTRHLRLRASAARSSILQGTWFLQHVAGNQMIADIGTKPLASERIRYLKKEMNLVQVPQPKEHEKKEEKVFEEKGEGVGIQKAAAALKLLTLAAAISAAKGEYEETEKEDQENSTLELKVMMVVFALIIVLLTIVSQHLWKVGVRRLEMSWSNQAGSSSRSLPAGAAAQREEEEKENGGEGMAAVAGQLSQRPTYLPPGEGSSSPLEDSTSSSEDTPYRPLDERHIPGFDLDRVMQEIADEETNLYEEAQRNPERFQNYENSEERARAAFQVLTTRYGRVYHYQSQCRYLSSVQTGANRESAWCRICWAITAQTRGPPPPGVPLWMDHWGGDYHVDSRCPRCDPEKMFPACQGCGESAG</sequence>